<dbReference type="Proteomes" id="UP000265515">
    <property type="component" value="Unassembled WGS sequence"/>
</dbReference>
<gene>
    <name evidence="1" type="ORF">CBR_g50367</name>
</gene>
<dbReference type="EMBL" id="BFEA01000060">
    <property type="protein sequence ID" value="GBG65331.1"/>
    <property type="molecule type" value="Genomic_DNA"/>
</dbReference>
<dbReference type="Gramene" id="GBG65331">
    <property type="protein sequence ID" value="GBG65331"/>
    <property type="gene ID" value="CBR_g50367"/>
</dbReference>
<accession>A0A388K5K8</accession>
<name>A0A388K5K8_CHABU</name>
<evidence type="ECO:0000313" key="2">
    <source>
        <dbReference type="Proteomes" id="UP000265515"/>
    </source>
</evidence>
<keyword evidence="2" id="KW-1185">Reference proteome</keyword>
<organism evidence="1 2">
    <name type="scientific">Chara braunii</name>
    <name type="common">Braun's stonewort</name>
    <dbReference type="NCBI Taxonomy" id="69332"/>
    <lineage>
        <taxon>Eukaryota</taxon>
        <taxon>Viridiplantae</taxon>
        <taxon>Streptophyta</taxon>
        <taxon>Charophyceae</taxon>
        <taxon>Charales</taxon>
        <taxon>Characeae</taxon>
        <taxon>Chara</taxon>
    </lineage>
</organism>
<evidence type="ECO:0000313" key="1">
    <source>
        <dbReference type="EMBL" id="GBG65331.1"/>
    </source>
</evidence>
<proteinExistence type="predicted"/>
<protein>
    <submittedName>
        <fullName evidence="1">Uncharacterized protein</fullName>
    </submittedName>
</protein>
<comment type="caution">
    <text evidence="1">The sequence shown here is derived from an EMBL/GenBank/DDBJ whole genome shotgun (WGS) entry which is preliminary data.</text>
</comment>
<sequence>MHEASPEPGVSEWEMSVVLLVSDDAWCRGLLSHPSSQRIEEVRQIIATVLLSFVRTDSAACVLFSRACCCCILHEIEILILFSGRSDMFT</sequence>
<reference evidence="1 2" key="1">
    <citation type="journal article" date="2018" name="Cell">
        <title>The Chara Genome: Secondary Complexity and Implications for Plant Terrestrialization.</title>
        <authorList>
            <person name="Nishiyama T."/>
            <person name="Sakayama H."/>
            <person name="Vries J.D."/>
            <person name="Buschmann H."/>
            <person name="Saint-Marcoux D."/>
            <person name="Ullrich K.K."/>
            <person name="Haas F.B."/>
            <person name="Vanderstraeten L."/>
            <person name="Becker D."/>
            <person name="Lang D."/>
            <person name="Vosolsobe S."/>
            <person name="Rombauts S."/>
            <person name="Wilhelmsson P.K.I."/>
            <person name="Janitza P."/>
            <person name="Kern R."/>
            <person name="Heyl A."/>
            <person name="Rumpler F."/>
            <person name="Villalobos L.I.A.C."/>
            <person name="Clay J.M."/>
            <person name="Skokan R."/>
            <person name="Toyoda A."/>
            <person name="Suzuki Y."/>
            <person name="Kagoshima H."/>
            <person name="Schijlen E."/>
            <person name="Tajeshwar N."/>
            <person name="Catarino B."/>
            <person name="Hetherington A.J."/>
            <person name="Saltykova A."/>
            <person name="Bonnot C."/>
            <person name="Breuninger H."/>
            <person name="Symeonidi A."/>
            <person name="Radhakrishnan G.V."/>
            <person name="Van Nieuwerburgh F."/>
            <person name="Deforce D."/>
            <person name="Chang C."/>
            <person name="Karol K.G."/>
            <person name="Hedrich R."/>
            <person name="Ulvskov P."/>
            <person name="Glockner G."/>
            <person name="Delwiche C.F."/>
            <person name="Petrasek J."/>
            <person name="Van de Peer Y."/>
            <person name="Friml J."/>
            <person name="Beilby M."/>
            <person name="Dolan L."/>
            <person name="Kohara Y."/>
            <person name="Sugano S."/>
            <person name="Fujiyama A."/>
            <person name="Delaux P.-M."/>
            <person name="Quint M."/>
            <person name="TheiBen G."/>
            <person name="Hagemann M."/>
            <person name="Harholt J."/>
            <person name="Dunand C."/>
            <person name="Zachgo S."/>
            <person name="Langdale J."/>
            <person name="Maumus F."/>
            <person name="Straeten D.V.D."/>
            <person name="Gould S.B."/>
            <person name="Rensing S.A."/>
        </authorList>
    </citation>
    <scope>NUCLEOTIDE SEQUENCE [LARGE SCALE GENOMIC DNA]</scope>
    <source>
        <strain evidence="1 2">S276</strain>
    </source>
</reference>
<dbReference type="AlphaFoldDB" id="A0A388K5K8"/>